<dbReference type="OrthoDB" id="9965509at2"/>
<evidence type="ECO:0000313" key="1">
    <source>
        <dbReference type="EMBL" id="AGF77178.1"/>
    </source>
</evidence>
<dbReference type="AlphaFoldDB" id="M1P0X6"/>
<dbReference type="STRING" id="1167006.UWK_00597"/>
<evidence type="ECO:0000313" key="2">
    <source>
        <dbReference type="Proteomes" id="UP000011721"/>
    </source>
</evidence>
<organism evidence="1 2">
    <name type="scientific">Desulfocapsa sulfexigens (strain DSM 10523 / SB164P1)</name>
    <dbReference type="NCBI Taxonomy" id="1167006"/>
    <lineage>
        <taxon>Bacteria</taxon>
        <taxon>Pseudomonadati</taxon>
        <taxon>Thermodesulfobacteriota</taxon>
        <taxon>Desulfobulbia</taxon>
        <taxon>Desulfobulbales</taxon>
        <taxon>Desulfocapsaceae</taxon>
        <taxon>Desulfocapsa</taxon>
    </lineage>
</organism>
<proteinExistence type="predicted"/>
<dbReference type="KEGG" id="dsf:UWK_00597"/>
<dbReference type="HOGENOM" id="CLU_2329221_0_0_7"/>
<dbReference type="RefSeq" id="WP_015402876.1">
    <property type="nucleotide sequence ID" value="NC_020304.1"/>
</dbReference>
<gene>
    <name evidence="1" type="ordered locus">UWK_00597</name>
</gene>
<dbReference type="EMBL" id="CP003985">
    <property type="protein sequence ID" value="AGF77178.1"/>
    <property type="molecule type" value="Genomic_DNA"/>
</dbReference>
<reference evidence="2" key="1">
    <citation type="journal article" date="2013" name="Stand. Genomic Sci.">
        <title>Complete genome sequence of Desulfocapsa sulfexigens, a marine deltaproteobacterium specialized in disproportionating inorganic sulfur compounds.</title>
        <authorList>
            <person name="Finster K.W."/>
            <person name="Kjeldsen K.U."/>
            <person name="Kube M."/>
            <person name="Reinhardt R."/>
            <person name="Mussmann M."/>
            <person name="Amann R."/>
            <person name="Schreiber L."/>
        </authorList>
    </citation>
    <scope>NUCLEOTIDE SEQUENCE [LARGE SCALE GENOMIC DNA]</scope>
    <source>
        <strain evidence="2">DSM 10523 / SB164P1</strain>
    </source>
</reference>
<protein>
    <submittedName>
        <fullName evidence="1">Uncharacterized protein</fullName>
    </submittedName>
</protein>
<name>M1P0X6_DESSD</name>
<keyword evidence="2" id="KW-1185">Reference proteome</keyword>
<sequence length="98" mass="10949">MTRLEQKKVTLAGILVPDQWAEDGEITGFALCTDDERKYVLNCNNKKNNLSSMLHQNIKVSGTMTGEAEKESIKVTTLQPLSSQEIEERDARGKAFCC</sequence>
<dbReference type="Proteomes" id="UP000011721">
    <property type="component" value="Chromosome"/>
</dbReference>
<accession>M1P0X6</accession>